<feature type="region of interest" description="Disordered" evidence="3">
    <location>
        <begin position="974"/>
        <end position="996"/>
    </location>
</feature>
<feature type="region of interest" description="Disordered" evidence="3">
    <location>
        <begin position="318"/>
        <end position="407"/>
    </location>
</feature>
<reference evidence="5" key="1">
    <citation type="submission" date="2023-05" db="EMBL/GenBank/DDBJ databases">
        <title>Nepenthes gracilis genome sequencing.</title>
        <authorList>
            <person name="Fukushima K."/>
        </authorList>
    </citation>
    <scope>NUCLEOTIDE SEQUENCE</scope>
    <source>
        <strain evidence="5">SING2019-196</strain>
    </source>
</reference>
<name>A0AAD3S5X6_NEPGR</name>
<feature type="compositionally biased region" description="Pro residues" evidence="3">
    <location>
        <begin position="980"/>
        <end position="992"/>
    </location>
</feature>
<evidence type="ECO:0000256" key="1">
    <source>
        <dbReference type="ARBA" id="ARBA00004123"/>
    </source>
</evidence>
<feature type="domain" description="Mediator complex subunit 15 KIX" evidence="4">
    <location>
        <begin position="18"/>
        <end position="94"/>
    </location>
</feature>
<dbReference type="InterPro" id="IPR036546">
    <property type="entry name" value="MED15_KIX"/>
</dbReference>
<dbReference type="PANTHER" id="PTHR33137:SF4">
    <property type="entry name" value="MEDIATOR OF RNA POLYMERASE II TRANSCRIPTION SUBUNIT 15A-RELATED"/>
    <property type="match status" value="1"/>
</dbReference>
<feature type="region of interest" description="Disordered" evidence="3">
    <location>
        <begin position="443"/>
        <end position="470"/>
    </location>
</feature>
<dbReference type="FunFam" id="1.10.246.20:FF:000003">
    <property type="entry name" value="Mediator of RNA polymerase II transcription subunit 15a"/>
    <property type="match status" value="1"/>
</dbReference>
<feature type="compositionally biased region" description="Low complexity" evidence="3">
    <location>
        <begin position="455"/>
        <end position="469"/>
    </location>
</feature>
<evidence type="ECO:0000256" key="3">
    <source>
        <dbReference type="SAM" id="MobiDB-lite"/>
    </source>
</evidence>
<feature type="compositionally biased region" description="Polar residues" evidence="3">
    <location>
        <begin position="373"/>
        <end position="392"/>
    </location>
</feature>
<feature type="compositionally biased region" description="Low complexity" evidence="3">
    <location>
        <begin position="264"/>
        <end position="302"/>
    </location>
</feature>
<feature type="compositionally biased region" description="Low complexity" evidence="3">
    <location>
        <begin position="504"/>
        <end position="534"/>
    </location>
</feature>
<feature type="compositionally biased region" description="Polar residues" evidence="3">
    <location>
        <begin position="567"/>
        <end position="584"/>
    </location>
</feature>
<evidence type="ECO:0000313" key="6">
    <source>
        <dbReference type="Proteomes" id="UP001279734"/>
    </source>
</evidence>
<feature type="region of interest" description="Disordered" evidence="3">
    <location>
        <begin position="913"/>
        <end position="933"/>
    </location>
</feature>
<dbReference type="InterPro" id="IPR036529">
    <property type="entry name" value="KIX_dom_sf"/>
</dbReference>
<comment type="subcellular location">
    <subcellularLocation>
        <location evidence="1">Nucleus</location>
    </subcellularLocation>
</comment>
<sequence>MEANNWRPPQPEPAMDAGDWRTQLQPDSRQRIVNKIMETLKRHLPHSGQEGWQELTKIAMRFEEKIYVAATSQSDYLRKISLKMLTMDSKSQNTLPNALSSNSTGMSKNPQDPASQNLQPQVHNPTQSLSIPMAPNQSQAQARQQLLAQTIQNNIASAGMQTSVSLPPSLPTVSGLAQNSIANTNVSQNSNLQNISGISQNSMANSLGQGVSSNMLTNAQRQMQGRQHSQQVGPQLQTQNPQQYIYQQQLQQQILKQKLHQGNIQPPLMQPHLKQQQQPPPQQQQQQQNVLQQSQLQPSQQSVLHTSSVMPASVISGLQQNQQPSIQQPSQSLLQQHQQSILRQQSQSQQTAGILQPQTQMPQQQQLMGQQTSAANLQQNNLIGQPNSIPDIQQQQQQQPQQQRLPVQASLPSLPSQQQNNYQNLQQQQLMGQKTNLSNIHQQQLGPQSHGGGLSQQQQLLGTQSGNSSMQPNQQLIHIMQQSKIPLQQQTQNASALLTGGGQQSQSQPQQQSISQIQSQPSQLQQQMGLQQQPNSLQHNIHQRLQPSTALLQQRNLIDQQKQNVLNQREGPSTSLDSTSQTGNAGDWQEEVYQKIKTMKEMYYADLNEMYQRISSRLQQHDSHSLPQQPKTDQLEKLKFFKQMLEKTLQFLQLTKNNISPSHREKLGSYERQIVTFLTSNRPRKPISSLQQGQLPPPHMQSVQQTQTPHAQIPQAQSQDSGMNPQLQPLNFQSSVPMVQQRNVASLQHCSAPLSAIASSQPNMINSLQSGSNLDSGQGNAISSLQPVGMGSLQHNPVNAPQQANVNSLPLQSGLNLLHPNINTVQSNSNLMQSQHLKQQQEQHIMQSQQLKQQIQQRQIQQQLQKQQILQQQTKQQQPGKMQAHAMPQLQQLSDSNELKTIQDMAKPAVLSQQLSQGQRYPHQQVKSGTSFQISSPQLLQSTSPPINQHSSPQIDQKNVLPTLTKVGTPLQSANSPFVVPSPPTPLAPSPMPGDSEKPNYGLSSLSNAANVVHQQATGGPAPTLSLAIGTPGISASPLLAEFTGSDGNHGNAPIISGKSGVTEQPLERLLKVVKSMSSSALEASVSDIGSVVSMTDRIAGSAPGNGSRAAIGEDLVAMTKCRLQARNLITQDGSSGTKRMNRCTSAIPLNVASSSVGSIDDSFKQLAGSDTSELELSKPSNIKRLRRNERNHILWEEIRYINERLIDTVVDITAEDVDPAMTSAAAEGGEGTIVKCSYAAVALCPDLKSQYASAQMLPIQPLRLLVPANYPNCSPILLDKFPVEASKEYEDLSLKAKSRFSISLRTLSQPMSLKEIARTWDDCTRTVMSEYAQQNGGGTFSSKYGTWENCLSAA</sequence>
<proteinExistence type="predicted"/>
<evidence type="ECO:0000259" key="4">
    <source>
        <dbReference type="Pfam" id="PF16987"/>
    </source>
</evidence>
<feature type="compositionally biased region" description="Low complexity" evidence="3">
    <location>
        <begin position="393"/>
        <end position="407"/>
    </location>
</feature>
<dbReference type="Proteomes" id="UP001279734">
    <property type="component" value="Unassembled WGS sequence"/>
</dbReference>
<feature type="region of interest" description="Disordered" evidence="3">
    <location>
        <begin position="487"/>
        <end position="534"/>
    </location>
</feature>
<feature type="region of interest" description="Disordered" evidence="3">
    <location>
        <begin position="264"/>
        <end position="305"/>
    </location>
</feature>
<feature type="compositionally biased region" description="Polar residues" evidence="3">
    <location>
        <begin position="90"/>
        <end position="130"/>
    </location>
</feature>
<dbReference type="SUPFAM" id="SSF47040">
    <property type="entry name" value="Kix domain of CBP (creb binding protein)"/>
    <property type="match status" value="1"/>
</dbReference>
<gene>
    <name evidence="5" type="ORF">Nepgr_006928</name>
</gene>
<feature type="compositionally biased region" description="Polar residues" evidence="3">
    <location>
        <begin position="487"/>
        <end position="496"/>
    </location>
</feature>
<keyword evidence="6" id="KW-1185">Reference proteome</keyword>
<evidence type="ECO:0000313" key="5">
    <source>
        <dbReference type="EMBL" id="GMH05088.1"/>
    </source>
</evidence>
<dbReference type="InterPro" id="IPR044661">
    <property type="entry name" value="MED15a/b/c-like"/>
</dbReference>
<protein>
    <recommendedName>
        <fullName evidence="4">Mediator complex subunit 15 KIX domain-containing protein</fullName>
    </recommendedName>
</protein>
<feature type="compositionally biased region" description="Low complexity" evidence="3">
    <location>
        <begin position="134"/>
        <end position="144"/>
    </location>
</feature>
<feature type="compositionally biased region" description="Low complexity" evidence="3">
    <location>
        <begin position="318"/>
        <end position="372"/>
    </location>
</feature>
<dbReference type="PANTHER" id="PTHR33137">
    <property type="entry name" value="MEDIATOR OF RNA POLYMERASE II TRANSCRIPTION SUBUNIT 15A-RELATED"/>
    <property type="match status" value="1"/>
</dbReference>
<organism evidence="5 6">
    <name type="scientific">Nepenthes gracilis</name>
    <name type="common">Slender pitcher plant</name>
    <dbReference type="NCBI Taxonomy" id="150966"/>
    <lineage>
        <taxon>Eukaryota</taxon>
        <taxon>Viridiplantae</taxon>
        <taxon>Streptophyta</taxon>
        <taxon>Embryophyta</taxon>
        <taxon>Tracheophyta</taxon>
        <taxon>Spermatophyta</taxon>
        <taxon>Magnoliopsida</taxon>
        <taxon>eudicotyledons</taxon>
        <taxon>Gunneridae</taxon>
        <taxon>Pentapetalae</taxon>
        <taxon>Caryophyllales</taxon>
        <taxon>Nepenthaceae</taxon>
        <taxon>Nepenthes</taxon>
    </lineage>
</organism>
<dbReference type="GO" id="GO:0031490">
    <property type="term" value="F:chromatin DNA binding"/>
    <property type="evidence" value="ECO:0007669"/>
    <property type="project" value="InterPro"/>
</dbReference>
<feature type="region of interest" description="Disordered" evidence="3">
    <location>
        <begin position="567"/>
        <end position="586"/>
    </location>
</feature>
<feature type="region of interest" description="Disordered" evidence="3">
    <location>
        <begin position="219"/>
        <end position="238"/>
    </location>
</feature>
<keyword evidence="2" id="KW-0539">Nucleus</keyword>
<dbReference type="EMBL" id="BSYO01000005">
    <property type="protein sequence ID" value="GMH05088.1"/>
    <property type="molecule type" value="Genomic_DNA"/>
</dbReference>
<dbReference type="GO" id="GO:0003713">
    <property type="term" value="F:transcription coactivator activity"/>
    <property type="evidence" value="ECO:0007669"/>
    <property type="project" value="InterPro"/>
</dbReference>
<comment type="caution">
    <text evidence="5">The sequence shown here is derived from an EMBL/GenBank/DDBJ whole genome shotgun (WGS) entry which is preliminary data.</text>
</comment>
<dbReference type="Pfam" id="PF16987">
    <property type="entry name" value="KIX_2"/>
    <property type="match status" value="1"/>
</dbReference>
<feature type="region of interest" description="Disordered" evidence="3">
    <location>
        <begin position="90"/>
        <end position="144"/>
    </location>
</feature>
<feature type="compositionally biased region" description="Polar residues" evidence="3">
    <location>
        <begin position="701"/>
        <end position="730"/>
    </location>
</feature>
<feature type="region of interest" description="Disordered" evidence="3">
    <location>
        <begin position="681"/>
        <end position="730"/>
    </location>
</feature>
<dbReference type="Gene3D" id="1.10.246.20">
    <property type="entry name" value="Coactivator CBP, KIX domain"/>
    <property type="match status" value="1"/>
</dbReference>
<feature type="compositionally biased region" description="Low complexity" evidence="3">
    <location>
        <begin position="220"/>
        <end position="238"/>
    </location>
</feature>
<dbReference type="GO" id="GO:0005634">
    <property type="term" value="C:nucleus"/>
    <property type="evidence" value="ECO:0007669"/>
    <property type="project" value="UniProtKB-SubCell"/>
</dbReference>
<evidence type="ECO:0000256" key="2">
    <source>
        <dbReference type="ARBA" id="ARBA00023242"/>
    </source>
</evidence>
<accession>A0AAD3S5X6</accession>